<protein>
    <submittedName>
        <fullName evidence="2">Uncharacterized protein</fullName>
    </submittedName>
</protein>
<organism evidence="2">
    <name type="scientific">Longilinea arvoryzae</name>
    <dbReference type="NCBI Taxonomy" id="360412"/>
    <lineage>
        <taxon>Bacteria</taxon>
        <taxon>Bacillati</taxon>
        <taxon>Chloroflexota</taxon>
        <taxon>Anaerolineae</taxon>
        <taxon>Anaerolineales</taxon>
        <taxon>Anaerolineaceae</taxon>
        <taxon>Longilinea</taxon>
    </lineage>
</organism>
<keyword evidence="1" id="KW-0472">Membrane</keyword>
<feature type="transmembrane region" description="Helical" evidence="1">
    <location>
        <begin position="24"/>
        <end position="42"/>
    </location>
</feature>
<dbReference type="EMBL" id="DF967972">
    <property type="protein sequence ID" value="GAP13502.1"/>
    <property type="molecule type" value="Genomic_DNA"/>
</dbReference>
<sequence>MSDSTITPNPIDTQKIELNKRLETTAWGLFLVMLGGFMFVPKNLAPDGLWSIGVGLIMLGLNVARYFNKIRMSGFTTVLGILAIIGGVVQLLGVKNMEGAFLLIILGVYLLLRPWFEKRKLFGKAEQS</sequence>
<evidence type="ECO:0000313" key="3">
    <source>
        <dbReference type="Proteomes" id="UP000055060"/>
    </source>
</evidence>
<dbReference type="RefSeq" id="WP_075072835.1">
    <property type="nucleotide sequence ID" value="NZ_DF967972.1"/>
</dbReference>
<dbReference type="Proteomes" id="UP000055060">
    <property type="component" value="Unassembled WGS sequence"/>
</dbReference>
<evidence type="ECO:0000313" key="2">
    <source>
        <dbReference type="EMBL" id="GAP13502.1"/>
    </source>
</evidence>
<keyword evidence="1" id="KW-1133">Transmembrane helix</keyword>
<dbReference type="AlphaFoldDB" id="A0A0S7B8E1"/>
<gene>
    <name evidence="2" type="ORF">LARV_01256</name>
</gene>
<proteinExistence type="predicted"/>
<feature type="transmembrane region" description="Helical" evidence="1">
    <location>
        <begin position="74"/>
        <end position="93"/>
    </location>
</feature>
<reference evidence="2" key="1">
    <citation type="submission" date="2015-07" db="EMBL/GenBank/DDBJ databases">
        <title>Draft Genome Sequences of Anaerolinea thermolimosa IMO-1, Bellilinea caldifistulae GOMI-1, Leptolinea tardivitalis YMTK-2, Levilinea saccharolytica KIBI-1,Longilinea arvoryzae KOME-1, Previously Described as Members of the Anaerolineaceae (Chloroflexi).</title>
        <authorList>
            <person name="Sekiguchi Y."/>
            <person name="Ohashi A."/>
            <person name="Matsuura N."/>
            <person name="Tourlousse M.D."/>
        </authorList>
    </citation>
    <scope>NUCLEOTIDE SEQUENCE [LARGE SCALE GENOMIC DNA]</scope>
    <source>
        <strain evidence="2">KOME-1</strain>
    </source>
</reference>
<feature type="transmembrane region" description="Helical" evidence="1">
    <location>
        <begin position="48"/>
        <end position="67"/>
    </location>
</feature>
<feature type="transmembrane region" description="Helical" evidence="1">
    <location>
        <begin position="99"/>
        <end position="116"/>
    </location>
</feature>
<keyword evidence="3" id="KW-1185">Reference proteome</keyword>
<evidence type="ECO:0000256" key="1">
    <source>
        <dbReference type="SAM" id="Phobius"/>
    </source>
</evidence>
<accession>A0A0S7B8E1</accession>
<keyword evidence="1" id="KW-0812">Transmembrane</keyword>
<dbReference type="STRING" id="360412.LARV_01256"/>
<name>A0A0S7B8E1_9CHLR</name>